<dbReference type="Pfam" id="PF06985">
    <property type="entry name" value="HET"/>
    <property type="match status" value="1"/>
</dbReference>
<dbReference type="EMBL" id="JAGPXF010000003">
    <property type="protein sequence ID" value="KAH7251272.1"/>
    <property type="molecule type" value="Genomic_DNA"/>
</dbReference>
<dbReference type="PANTHER" id="PTHR33112:SF10">
    <property type="entry name" value="TOL"/>
    <property type="match status" value="1"/>
</dbReference>
<sequence length="618" mass="69306">MLESYSDAIKRFSGSIPDPSSAVALKARKLSETNGVSWAVLNTDMRVRELGVCYNDIDTIGISRLPRVGATSHPAFWTREKAGDEKLSSDSRNKLLKEWLQDCERNHKICQPDAERYPTRILCIEVEQSLRLVSRDQILLEDGPARYATLSHSWGNHVPLKTTRATKSSFEKSIPEDLLPQTFKDAVSTARALGIHYLWIDSLCIVQDDPDDWQAEALEMQNIYFGSTINIAASDAVDSNGGCFGPGSDVIIPKTGNSTIFGHNTEAQSVKGGTREPRFIHYEHGDEPGSTMIRIHIETARQIQSRKHLSTRGWVLQEEILSHRIIHCSRSEIYWQCKCSYKTQSGQTLDPLEVFREPGDFHVDPARREERMWYEWIEDYSSRNFTFPTDKIPAMSGIMNHYHRLTGQTPVLGLWKESFAEGLLWVRLGTLTAPCDAGIPSWTWLSCNASILFDHMQRSLEKDNSTIEDHVVLRKCDITWNGLPNVSNVKCSELVIQGPVASICLRVAPDVFSSFSAFEIQGDDLGDSSLQPGSCCGQFDDPAVAPDAFTAYPCVLVRTVVNPASTSYRATYLILQPVTGSSDDVTRELPRYRRIGIGYFSGKNSRFSSAEKLEFTLC</sequence>
<proteinExistence type="predicted"/>
<reference evidence="2" key="1">
    <citation type="journal article" date="2021" name="Nat. Commun.">
        <title>Genetic determinants of endophytism in the Arabidopsis root mycobiome.</title>
        <authorList>
            <person name="Mesny F."/>
            <person name="Miyauchi S."/>
            <person name="Thiergart T."/>
            <person name="Pickel B."/>
            <person name="Atanasova L."/>
            <person name="Karlsson M."/>
            <person name="Huettel B."/>
            <person name="Barry K.W."/>
            <person name="Haridas S."/>
            <person name="Chen C."/>
            <person name="Bauer D."/>
            <person name="Andreopoulos W."/>
            <person name="Pangilinan J."/>
            <person name="LaButti K."/>
            <person name="Riley R."/>
            <person name="Lipzen A."/>
            <person name="Clum A."/>
            <person name="Drula E."/>
            <person name="Henrissat B."/>
            <person name="Kohler A."/>
            <person name="Grigoriev I.V."/>
            <person name="Martin F.M."/>
            <person name="Hacquard S."/>
        </authorList>
    </citation>
    <scope>NUCLEOTIDE SEQUENCE</scope>
    <source>
        <strain evidence="2">MPI-SDFR-AT-0068</strain>
    </source>
</reference>
<evidence type="ECO:0000313" key="3">
    <source>
        <dbReference type="Proteomes" id="UP000813427"/>
    </source>
</evidence>
<accession>A0A8K0RWH5</accession>
<comment type="caution">
    <text evidence="2">The sequence shown here is derived from an EMBL/GenBank/DDBJ whole genome shotgun (WGS) entry which is preliminary data.</text>
</comment>
<dbReference type="InterPro" id="IPR010730">
    <property type="entry name" value="HET"/>
</dbReference>
<dbReference type="Proteomes" id="UP000813427">
    <property type="component" value="Unassembled WGS sequence"/>
</dbReference>
<protein>
    <submittedName>
        <fullName evidence="2">Heterokaryon incompatibility protein-domain-containing protein</fullName>
    </submittedName>
</protein>
<gene>
    <name evidence="2" type="ORF">BKA59DRAFT_509382</name>
</gene>
<feature type="domain" description="Heterokaryon incompatibility" evidence="1">
    <location>
        <begin position="147"/>
        <end position="318"/>
    </location>
</feature>
<name>A0A8K0RWH5_9HYPO</name>
<evidence type="ECO:0000259" key="1">
    <source>
        <dbReference type="Pfam" id="PF06985"/>
    </source>
</evidence>
<keyword evidence="3" id="KW-1185">Reference proteome</keyword>
<dbReference type="OrthoDB" id="5347061at2759"/>
<dbReference type="PANTHER" id="PTHR33112">
    <property type="entry name" value="DOMAIN PROTEIN, PUTATIVE-RELATED"/>
    <property type="match status" value="1"/>
</dbReference>
<dbReference type="AlphaFoldDB" id="A0A8K0RWH5"/>
<organism evidence="2 3">
    <name type="scientific">Fusarium tricinctum</name>
    <dbReference type="NCBI Taxonomy" id="61284"/>
    <lineage>
        <taxon>Eukaryota</taxon>
        <taxon>Fungi</taxon>
        <taxon>Dikarya</taxon>
        <taxon>Ascomycota</taxon>
        <taxon>Pezizomycotina</taxon>
        <taxon>Sordariomycetes</taxon>
        <taxon>Hypocreomycetidae</taxon>
        <taxon>Hypocreales</taxon>
        <taxon>Nectriaceae</taxon>
        <taxon>Fusarium</taxon>
        <taxon>Fusarium tricinctum species complex</taxon>
    </lineage>
</organism>
<evidence type="ECO:0000313" key="2">
    <source>
        <dbReference type="EMBL" id="KAH7251272.1"/>
    </source>
</evidence>